<proteinExistence type="inferred from homology"/>
<organism evidence="17 18">
    <name type="scientific">Anaerococcus octavius</name>
    <dbReference type="NCBI Taxonomy" id="54007"/>
    <lineage>
        <taxon>Bacteria</taxon>
        <taxon>Bacillati</taxon>
        <taxon>Bacillota</taxon>
        <taxon>Tissierellia</taxon>
        <taxon>Tissierellales</taxon>
        <taxon>Peptoniphilaceae</taxon>
        <taxon>Anaerococcus</taxon>
    </lineage>
</organism>
<dbReference type="InterPro" id="IPR018163">
    <property type="entry name" value="Thr/Ala-tRNA-synth_IIc_edit"/>
</dbReference>
<dbReference type="Pfam" id="PF02824">
    <property type="entry name" value="TGS"/>
    <property type="match status" value="1"/>
</dbReference>
<comment type="catalytic activity">
    <reaction evidence="13 14">
        <text>tRNA(Thr) + L-threonine + ATP = L-threonyl-tRNA(Thr) + AMP + diphosphate + H(+)</text>
        <dbReference type="Rhea" id="RHEA:24624"/>
        <dbReference type="Rhea" id="RHEA-COMP:9670"/>
        <dbReference type="Rhea" id="RHEA-COMP:9704"/>
        <dbReference type="ChEBI" id="CHEBI:15378"/>
        <dbReference type="ChEBI" id="CHEBI:30616"/>
        <dbReference type="ChEBI" id="CHEBI:33019"/>
        <dbReference type="ChEBI" id="CHEBI:57926"/>
        <dbReference type="ChEBI" id="CHEBI:78442"/>
        <dbReference type="ChEBI" id="CHEBI:78534"/>
        <dbReference type="ChEBI" id="CHEBI:456215"/>
        <dbReference type="EC" id="6.1.1.3"/>
    </reaction>
</comment>
<dbReference type="PROSITE" id="PS50862">
    <property type="entry name" value="AA_TRNA_LIGASE_II"/>
    <property type="match status" value="1"/>
</dbReference>
<dbReference type="SUPFAM" id="SSF55186">
    <property type="entry name" value="ThrRS/AlaRS common domain"/>
    <property type="match status" value="1"/>
</dbReference>
<evidence type="ECO:0000256" key="1">
    <source>
        <dbReference type="ARBA" id="ARBA00004496"/>
    </source>
</evidence>
<evidence type="ECO:0000256" key="5">
    <source>
        <dbReference type="ARBA" id="ARBA00022598"/>
    </source>
</evidence>
<dbReference type="SUPFAM" id="SSF81271">
    <property type="entry name" value="TGS-like"/>
    <property type="match status" value="1"/>
</dbReference>
<dbReference type="InterPro" id="IPR012947">
    <property type="entry name" value="tRNA_SAD"/>
</dbReference>
<dbReference type="Pfam" id="PF03129">
    <property type="entry name" value="HGTP_anticodon"/>
    <property type="match status" value="1"/>
</dbReference>
<comment type="cofactor">
    <cofactor evidence="14">
        <name>Zn(2+)</name>
        <dbReference type="ChEBI" id="CHEBI:29105"/>
    </cofactor>
    <text evidence="14">Binds 1 zinc ion per subunit.</text>
</comment>
<dbReference type="Gene3D" id="3.30.930.10">
    <property type="entry name" value="Bira Bifunctional Protein, Domain 2"/>
    <property type="match status" value="1"/>
</dbReference>
<evidence type="ECO:0000256" key="14">
    <source>
        <dbReference type="HAMAP-Rule" id="MF_00184"/>
    </source>
</evidence>
<dbReference type="InterPro" id="IPR045864">
    <property type="entry name" value="aa-tRNA-synth_II/BPL/LPL"/>
</dbReference>
<keyword evidence="11 14" id="KW-0648">Protein biosynthesis</keyword>
<protein>
    <recommendedName>
        <fullName evidence="14">Threonine--tRNA ligase</fullName>
        <ecNumber evidence="14">6.1.1.3</ecNumber>
    </recommendedName>
    <alternativeName>
        <fullName evidence="14">Threonyl-tRNA synthetase</fullName>
        <shortName evidence="14">ThrRS</shortName>
    </alternativeName>
</protein>
<feature type="domain" description="TGS" evidence="16">
    <location>
        <begin position="1"/>
        <end position="61"/>
    </location>
</feature>
<dbReference type="InterPro" id="IPR004154">
    <property type="entry name" value="Anticodon-bd"/>
</dbReference>
<keyword evidence="10 14" id="KW-0694">RNA-binding</keyword>
<dbReference type="InterPro" id="IPR036621">
    <property type="entry name" value="Anticodon-bd_dom_sf"/>
</dbReference>
<evidence type="ECO:0000256" key="4">
    <source>
        <dbReference type="ARBA" id="ARBA00022555"/>
    </source>
</evidence>
<dbReference type="PRINTS" id="PR01047">
    <property type="entry name" value="TRNASYNTHTHR"/>
</dbReference>
<keyword evidence="6 14" id="KW-0479">Metal-binding</keyword>
<dbReference type="InterPro" id="IPR047246">
    <property type="entry name" value="ThrRS_anticodon"/>
</dbReference>
<keyword evidence="8 14" id="KW-0862">Zinc</keyword>
<dbReference type="GO" id="GO:0004829">
    <property type="term" value="F:threonine-tRNA ligase activity"/>
    <property type="evidence" value="ECO:0007669"/>
    <property type="project" value="UniProtKB-UniRule"/>
</dbReference>
<dbReference type="GO" id="GO:0000049">
    <property type="term" value="F:tRNA binding"/>
    <property type="evidence" value="ECO:0007669"/>
    <property type="project" value="UniProtKB-KW"/>
</dbReference>
<dbReference type="EC" id="6.1.1.3" evidence="14"/>
<dbReference type="CDD" id="cd01667">
    <property type="entry name" value="TGS_ThrRS"/>
    <property type="match status" value="1"/>
</dbReference>
<comment type="similarity">
    <text evidence="2 14">Belongs to the class-II aminoacyl-tRNA synthetase family.</text>
</comment>
<dbReference type="Gene3D" id="3.40.50.800">
    <property type="entry name" value="Anticodon-binding domain"/>
    <property type="match status" value="1"/>
</dbReference>
<dbReference type="GO" id="GO:0016740">
    <property type="term" value="F:transferase activity"/>
    <property type="evidence" value="ECO:0007669"/>
    <property type="project" value="UniProtKB-ARBA"/>
</dbReference>
<dbReference type="InterPro" id="IPR002320">
    <property type="entry name" value="Thr-tRNA-ligase_IIa"/>
</dbReference>
<sequence length="640" mass="74357">MIKITLPDNSVKEYEAGVSVGQVTKDISEGLYRQALGAVVNGVTRGYMEPINEDSDFRVVKFDDPEGKEIFWHTSSHVMAAAIEALWPDTKFAIGPAIADGFYYDMELDHRFVPEDFEKIEKKMLEIAKADHKMERIEISRTEALKMFEEMGQDYKIELINDLPEDELITLYKMGDVFVDLCRGPHLESTKKIKAVKLKTIAGAYWRGDSDRQMLQRIYGISFEKAKQLEEWEELQKEIERRDHRKIGREMDLFSFHEEGPGFPFFHPNGMILMNELLDWWRGVLDERGYGEIKTPLIMNEELWHRSGHWDHYKENMYFTKIDEEDYAIKPMNCPGSVLTYASNQHSYRDLPIRLAEFGQVHRHELSGTLHGLFRVRTFTQDDAHVYCLPSQIKDEVYKMIDLADLLYSTFGFKYSLELSTRPDDYMGELADWDFAEEQLKAALEERGIDYELNPGDGAFYGPKIDFHLLDAAKREWQCGTIQLDFQLPQNFDLTYVDENGEKQRPVMLHRALLGSVERFIGVLTEHFAGRFPLWLNPEQVVIIPVSDKFLDTAEDLRKEIKEAGFRVSIDERSEGVGYKIRQAQLMRANYMLVVGEKEEESKLLTVRNRDGEETPEVSVESFIEKLSEERDNKSVDSIF</sequence>
<evidence type="ECO:0000256" key="13">
    <source>
        <dbReference type="ARBA" id="ARBA00049515"/>
    </source>
</evidence>
<dbReference type="SUPFAM" id="SSF55681">
    <property type="entry name" value="Class II aaRS and biotin synthetases"/>
    <property type="match status" value="1"/>
</dbReference>
<dbReference type="RefSeq" id="WP_115595732.1">
    <property type="nucleotide sequence ID" value="NZ_UFTA01000002.1"/>
</dbReference>
<evidence type="ECO:0000256" key="6">
    <source>
        <dbReference type="ARBA" id="ARBA00022723"/>
    </source>
</evidence>
<evidence type="ECO:0000256" key="11">
    <source>
        <dbReference type="ARBA" id="ARBA00022917"/>
    </source>
</evidence>
<evidence type="ECO:0000256" key="8">
    <source>
        <dbReference type="ARBA" id="ARBA00022833"/>
    </source>
</evidence>
<dbReference type="OrthoDB" id="9802304at2"/>
<feature type="binding site" evidence="14">
    <location>
        <position position="385"/>
    </location>
    <ligand>
        <name>Zn(2+)</name>
        <dbReference type="ChEBI" id="CHEBI:29105"/>
        <note>catalytic</note>
    </ligand>
</feature>
<dbReference type="CDD" id="cd00860">
    <property type="entry name" value="ThrRS_anticodon"/>
    <property type="match status" value="1"/>
</dbReference>
<evidence type="ECO:0000256" key="3">
    <source>
        <dbReference type="ARBA" id="ARBA00022490"/>
    </source>
</evidence>
<dbReference type="Proteomes" id="UP000255124">
    <property type="component" value="Unassembled WGS sequence"/>
</dbReference>
<keyword evidence="4 14" id="KW-0820">tRNA-binding</keyword>
<dbReference type="SMART" id="SM00863">
    <property type="entry name" value="tRNA_SAD"/>
    <property type="match status" value="1"/>
</dbReference>
<dbReference type="Gene3D" id="3.10.20.30">
    <property type="match status" value="1"/>
</dbReference>
<comment type="subunit">
    <text evidence="14">Homodimer.</text>
</comment>
<accession>A0A380WXE7</accession>
<dbReference type="InterPro" id="IPR033728">
    <property type="entry name" value="ThrRS_core"/>
</dbReference>
<keyword evidence="7 14" id="KW-0547">Nucleotide-binding</keyword>
<dbReference type="PROSITE" id="PS51880">
    <property type="entry name" value="TGS"/>
    <property type="match status" value="1"/>
</dbReference>
<dbReference type="GO" id="GO:0005737">
    <property type="term" value="C:cytoplasm"/>
    <property type="evidence" value="ECO:0007669"/>
    <property type="project" value="UniProtKB-SubCell"/>
</dbReference>
<dbReference type="NCBIfam" id="TIGR00418">
    <property type="entry name" value="thrS"/>
    <property type="match status" value="1"/>
</dbReference>
<dbReference type="GO" id="GO:0005524">
    <property type="term" value="F:ATP binding"/>
    <property type="evidence" value="ECO:0007669"/>
    <property type="project" value="UniProtKB-UniRule"/>
</dbReference>
<dbReference type="FunFam" id="3.30.930.10:FF:000019">
    <property type="entry name" value="Threonine--tRNA ligase"/>
    <property type="match status" value="1"/>
</dbReference>
<dbReference type="FunFam" id="3.30.54.20:FF:000002">
    <property type="entry name" value="Threonine--tRNA ligase"/>
    <property type="match status" value="1"/>
</dbReference>
<evidence type="ECO:0000256" key="10">
    <source>
        <dbReference type="ARBA" id="ARBA00022884"/>
    </source>
</evidence>
<dbReference type="InterPro" id="IPR004095">
    <property type="entry name" value="TGS"/>
</dbReference>
<dbReference type="AlphaFoldDB" id="A0A380WXE7"/>
<dbReference type="PANTHER" id="PTHR11451:SF44">
    <property type="entry name" value="THREONINE--TRNA LIGASE, CHLOROPLASTIC_MITOCHONDRIAL 2"/>
    <property type="match status" value="1"/>
</dbReference>
<evidence type="ECO:0000256" key="12">
    <source>
        <dbReference type="ARBA" id="ARBA00023146"/>
    </source>
</evidence>
<dbReference type="GO" id="GO:0140096">
    <property type="term" value="F:catalytic activity, acting on a protein"/>
    <property type="evidence" value="ECO:0007669"/>
    <property type="project" value="UniProtKB-ARBA"/>
</dbReference>
<dbReference type="HAMAP" id="MF_00184">
    <property type="entry name" value="Thr_tRNA_synth"/>
    <property type="match status" value="1"/>
</dbReference>
<dbReference type="GO" id="GO:0006435">
    <property type="term" value="P:threonyl-tRNA aminoacylation"/>
    <property type="evidence" value="ECO:0007669"/>
    <property type="project" value="UniProtKB-UniRule"/>
</dbReference>
<dbReference type="CDD" id="cd00771">
    <property type="entry name" value="ThrRS_core"/>
    <property type="match status" value="1"/>
</dbReference>
<dbReference type="GO" id="GO:0046872">
    <property type="term" value="F:metal ion binding"/>
    <property type="evidence" value="ECO:0007669"/>
    <property type="project" value="UniProtKB-KW"/>
</dbReference>
<comment type="subcellular location">
    <subcellularLocation>
        <location evidence="1 14">Cytoplasm</location>
    </subcellularLocation>
</comment>
<dbReference type="InterPro" id="IPR002314">
    <property type="entry name" value="aa-tRNA-synt_IIb"/>
</dbReference>
<keyword evidence="5 14" id="KW-0436">Ligase</keyword>
<feature type="domain" description="Aminoacyl-transfer RNA synthetases class-II family profile" evidence="15">
    <location>
        <begin position="267"/>
        <end position="533"/>
    </location>
</feature>
<feature type="binding site" evidence="14">
    <location>
        <position position="510"/>
    </location>
    <ligand>
        <name>Zn(2+)</name>
        <dbReference type="ChEBI" id="CHEBI:29105"/>
        <note>catalytic</note>
    </ligand>
</feature>
<evidence type="ECO:0000313" key="17">
    <source>
        <dbReference type="EMBL" id="SUU93190.1"/>
    </source>
</evidence>
<dbReference type="FunFam" id="3.30.980.10:FF:000005">
    <property type="entry name" value="Threonyl-tRNA synthetase, mitochondrial"/>
    <property type="match status" value="1"/>
</dbReference>
<evidence type="ECO:0000256" key="2">
    <source>
        <dbReference type="ARBA" id="ARBA00008226"/>
    </source>
</evidence>
<feature type="binding site" evidence="14">
    <location>
        <position position="334"/>
    </location>
    <ligand>
        <name>Zn(2+)</name>
        <dbReference type="ChEBI" id="CHEBI:29105"/>
        <note>catalytic</note>
    </ligand>
</feature>
<keyword evidence="9 14" id="KW-0067">ATP-binding</keyword>
<comment type="caution">
    <text evidence="14">Lacks conserved residue(s) required for the propagation of feature annotation.</text>
</comment>
<keyword evidence="3 14" id="KW-0963">Cytoplasm</keyword>
<evidence type="ECO:0000256" key="7">
    <source>
        <dbReference type="ARBA" id="ARBA00022741"/>
    </source>
</evidence>
<dbReference type="FunFam" id="3.40.50.800:FF:000001">
    <property type="entry name" value="Threonine--tRNA ligase"/>
    <property type="match status" value="1"/>
</dbReference>
<dbReference type="Pfam" id="PF07973">
    <property type="entry name" value="tRNA_SAD"/>
    <property type="match status" value="1"/>
</dbReference>
<gene>
    <name evidence="14 17" type="primary">thrS</name>
    <name evidence="17" type="ORF">NCTC9810_01540</name>
</gene>
<dbReference type="PANTHER" id="PTHR11451">
    <property type="entry name" value="THREONINE-TRNA LIGASE"/>
    <property type="match status" value="1"/>
</dbReference>
<dbReference type="SUPFAM" id="SSF52954">
    <property type="entry name" value="Class II aaRS ABD-related"/>
    <property type="match status" value="1"/>
</dbReference>
<evidence type="ECO:0000259" key="16">
    <source>
        <dbReference type="PROSITE" id="PS51880"/>
    </source>
</evidence>
<evidence type="ECO:0000259" key="15">
    <source>
        <dbReference type="PROSITE" id="PS50862"/>
    </source>
</evidence>
<dbReference type="Pfam" id="PF00587">
    <property type="entry name" value="tRNA-synt_2b"/>
    <property type="match status" value="1"/>
</dbReference>
<name>A0A380WXE7_9FIRM</name>
<dbReference type="InterPro" id="IPR012675">
    <property type="entry name" value="Beta-grasp_dom_sf"/>
</dbReference>
<reference evidence="17 18" key="1">
    <citation type="submission" date="2018-06" db="EMBL/GenBank/DDBJ databases">
        <authorList>
            <consortium name="Pathogen Informatics"/>
            <person name="Doyle S."/>
        </authorList>
    </citation>
    <scope>NUCLEOTIDE SEQUENCE [LARGE SCALE GENOMIC DNA]</scope>
    <source>
        <strain evidence="17 18">NCTC9810</strain>
    </source>
</reference>
<dbReference type="InterPro" id="IPR012676">
    <property type="entry name" value="TGS-like"/>
</dbReference>
<dbReference type="Gene3D" id="3.30.54.20">
    <property type="match status" value="1"/>
</dbReference>
<dbReference type="EMBL" id="UFTA01000002">
    <property type="protein sequence ID" value="SUU93190.1"/>
    <property type="molecule type" value="Genomic_DNA"/>
</dbReference>
<dbReference type="Gene3D" id="3.30.980.10">
    <property type="entry name" value="Threonyl-trna Synthetase, Chain A, domain 2"/>
    <property type="match status" value="1"/>
</dbReference>
<keyword evidence="12 14" id="KW-0030">Aminoacyl-tRNA synthetase</keyword>
<dbReference type="InterPro" id="IPR006195">
    <property type="entry name" value="aa-tRNA-synth_II"/>
</dbReference>
<evidence type="ECO:0000256" key="9">
    <source>
        <dbReference type="ARBA" id="ARBA00022840"/>
    </source>
</evidence>
<evidence type="ECO:0000313" key="18">
    <source>
        <dbReference type="Proteomes" id="UP000255124"/>
    </source>
</evidence>